<name>A0A835UMZ7_VANPL</name>
<evidence type="ECO:0000313" key="2">
    <source>
        <dbReference type="Proteomes" id="UP000636800"/>
    </source>
</evidence>
<keyword evidence="2" id="KW-1185">Reference proteome</keyword>
<dbReference type="EMBL" id="JADCNL010000009">
    <property type="protein sequence ID" value="KAG0467632.1"/>
    <property type="molecule type" value="Genomic_DNA"/>
</dbReference>
<sequence length="99" mass="11149">MKNYRENWTIEPSEGFLEIDLWLKGHPIVTVVAVLTVSVDGSVSADDRIQSTLISFLSGSRMFGQDRHATYANSNEKDSKSKKHKEGKATFVPLIKEHE</sequence>
<dbReference type="OrthoDB" id="10264220at2759"/>
<comment type="caution">
    <text evidence="1">The sequence shown here is derived from an EMBL/GenBank/DDBJ whole genome shotgun (WGS) entry which is preliminary data.</text>
</comment>
<accession>A0A835UMZ7</accession>
<dbReference type="Proteomes" id="UP000636800">
    <property type="component" value="Unassembled WGS sequence"/>
</dbReference>
<proteinExistence type="predicted"/>
<gene>
    <name evidence="1" type="ORF">HPP92_019212</name>
</gene>
<dbReference type="AlphaFoldDB" id="A0A835UMZ7"/>
<evidence type="ECO:0000313" key="1">
    <source>
        <dbReference type="EMBL" id="KAG0467632.1"/>
    </source>
</evidence>
<protein>
    <submittedName>
        <fullName evidence="1">Uncharacterized protein</fullName>
    </submittedName>
</protein>
<reference evidence="1 2" key="1">
    <citation type="journal article" date="2020" name="Nat. Food">
        <title>A phased Vanilla planifolia genome enables genetic improvement of flavour and production.</title>
        <authorList>
            <person name="Hasing T."/>
            <person name="Tang H."/>
            <person name="Brym M."/>
            <person name="Khazi F."/>
            <person name="Huang T."/>
            <person name="Chambers A.H."/>
        </authorList>
    </citation>
    <scope>NUCLEOTIDE SEQUENCE [LARGE SCALE GENOMIC DNA]</scope>
    <source>
        <tissue evidence="1">Leaf</tissue>
    </source>
</reference>
<organism evidence="1 2">
    <name type="scientific">Vanilla planifolia</name>
    <name type="common">Vanilla</name>
    <dbReference type="NCBI Taxonomy" id="51239"/>
    <lineage>
        <taxon>Eukaryota</taxon>
        <taxon>Viridiplantae</taxon>
        <taxon>Streptophyta</taxon>
        <taxon>Embryophyta</taxon>
        <taxon>Tracheophyta</taxon>
        <taxon>Spermatophyta</taxon>
        <taxon>Magnoliopsida</taxon>
        <taxon>Liliopsida</taxon>
        <taxon>Asparagales</taxon>
        <taxon>Orchidaceae</taxon>
        <taxon>Vanilloideae</taxon>
        <taxon>Vanilleae</taxon>
        <taxon>Vanilla</taxon>
    </lineage>
</organism>